<dbReference type="Proteomes" id="UP000245125">
    <property type="component" value="Unassembled WGS sequence"/>
</dbReference>
<gene>
    <name evidence="19" type="primary">atoC</name>
    <name evidence="19" type="ORF">NBG4_140023</name>
</gene>
<dbReference type="InterPro" id="IPR003593">
    <property type="entry name" value="AAA+_ATPase"/>
</dbReference>
<protein>
    <recommendedName>
        <fullName evidence="2">DNA-binding transcriptional regulator NtrC</fullName>
    </recommendedName>
    <alternativeName>
        <fullName evidence="14">Nitrogen regulation protein NR(I)</fullName>
    </alternativeName>
    <alternativeName>
        <fullName evidence="15">Nitrogen regulator I</fullName>
    </alternativeName>
</protein>
<reference evidence="20" key="1">
    <citation type="submission" date="2018-03" db="EMBL/GenBank/DDBJ databases">
        <authorList>
            <person name="Zecchin S."/>
        </authorList>
    </citation>
    <scope>NUCLEOTIDE SEQUENCE [LARGE SCALE GENOMIC DNA]</scope>
</reference>
<dbReference type="Gene3D" id="3.40.50.2300">
    <property type="match status" value="1"/>
</dbReference>
<comment type="subcellular location">
    <subcellularLocation>
        <location evidence="1">Cytoplasm</location>
    </subcellularLocation>
</comment>
<evidence type="ECO:0000259" key="18">
    <source>
        <dbReference type="PROSITE" id="PS50110"/>
    </source>
</evidence>
<feature type="domain" description="Response regulatory" evidence="18">
    <location>
        <begin position="4"/>
        <end position="117"/>
    </location>
</feature>
<dbReference type="PROSITE" id="PS50045">
    <property type="entry name" value="SIGMA54_INTERACT_4"/>
    <property type="match status" value="1"/>
</dbReference>
<evidence type="ECO:0000259" key="17">
    <source>
        <dbReference type="PROSITE" id="PS50045"/>
    </source>
</evidence>
<evidence type="ECO:0000256" key="14">
    <source>
        <dbReference type="ARBA" id="ARBA00029881"/>
    </source>
</evidence>
<dbReference type="Gene3D" id="1.10.8.60">
    <property type="match status" value="1"/>
</dbReference>
<feature type="domain" description="Sigma-54 factor interaction" evidence="17">
    <location>
        <begin position="141"/>
        <end position="370"/>
    </location>
</feature>
<evidence type="ECO:0000256" key="8">
    <source>
        <dbReference type="ARBA" id="ARBA00023012"/>
    </source>
</evidence>
<evidence type="ECO:0000256" key="6">
    <source>
        <dbReference type="ARBA" id="ARBA00022741"/>
    </source>
</evidence>
<evidence type="ECO:0000256" key="2">
    <source>
        <dbReference type="ARBA" id="ARBA00019059"/>
    </source>
</evidence>
<evidence type="ECO:0000256" key="3">
    <source>
        <dbReference type="ARBA" id="ARBA00022490"/>
    </source>
</evidence>
<evidence type="ECO:0000256" key="15">
    <source>
        <dbReference type="ARBA" id="ARBA00031910"/>
    </source>
</evidence>
<dbReference type="InterPro" id="IPR058031">
    <property type="entry name" value="AAA_lid_NorR"/>
</dbReference>
<dbReference type="EMBL" id="OUUY01000046">
    <property type="protein sequence ID" value="SPP99963.1"/>
    <property type="molecule type" value="Genomic_DNA"/>
</dbReference>
<evidence type="ECO:0000256" key="10">
    <source>
        <dbReference type="ARBA" id="ARBA00023125"/>
    </source>
</evidence>
<dbReference type="Pfam" id="PF00158">
    <property type="entry name" value="Sigma54_activat"/>
    <property type="match status" value="1"/>
</dbReference>
<dbReference type="GO" id="GO:0006355">
    <property type="term" value="P:regulation of DNA-templated transcription"/>
    <property type="evidence" value="ECO:0007669"/>
    <property type="project" value="InterPro"/>
</dbReference>
<keyword evidence="4" id="KW-0678">Repressor</keyword>
<evidence type="ECO:0000256" key="13">
    <source>
        <dbReference type="ARBA" id="ARBA00023231"/>
    </source>
</evidence>
<dbReference type="FunFam" id="1.10.8.60:FF:000014">
    <property type="entry name" value="DNA-binding transcriptional regulator NtrC"/>
    <property type="match status" value="1"/>
</dbReference>
<keyword evidence="5 16" id="KW-0597">Phosphoprotein</keyword>
<evidence type="ECO:0000256" key="1">
    <source>
        <dbReference type="ARBA" id="ARBA00004496"/>
    </source>
</evidence>
<dbReference type="InterPro" id="IPR001789">
    <property type="entry name" value="Sig_transdc_resp-reg_receiver"/>
</dbReference>
<dbReference type="SUPFAM" id="SSF52172">
    <property type="entry name" value="CheY-like"/>
    <property type="match status" value="1"/>
</dbReference>
<keyword evidence="10" id="KW-0238">DNA-binding</keyword>
<dbReference type="InterPro" id="IPR025662">
    <property type="entry name" value="Sigma_54_int_dom_ATP-bd_1"/>
</dbReference>
<keyword evidence="13" id="KW-0535">Nitrogen fixation</keyword>
<dbReference type="GO" id="GO:0043565">
    <property type="term" value="F:sequence-specific DNA binding"/>
    <property type="evidence" value="ECO:0007669"/>
    <property type="project" value="InterPro"/>
</dbReference>
<evidence type="ECO:0000256" key="7">
    <source>
        <dbReference type="ARBA" id="ARBA00022840"/>
    </source>
</evidence>
<keyword evidence="11" id="KW-0010">Activator</keyword>
<evidence type="ECO:0000256" key="12">
    <source>
        <dbReference type="ARBA" id="ARBA00023163"/>
    </source>
</evidence>
<keyword evidence="3" id="KW-0963">Cytoplasm</keyword>
<dbReference type="GO" id="GO:0005737">
    <property type="term" value="C:cytoplasm"/>
    <property type="evidence" value="ECO:0007669"/>
    <property type="project" value="UniProtKB-SubCell"/>
</dbReference>
<keyword evidence="7" id="KW-0067">ATP-binding</keyword>
<dbReference type="PRINTS" id="PR01590">
    <property type="entry name" value="HTHFIS"/>
</dbReference>
<keyword evidence="12" id="KW-0804">Transcription</keyword>
<dbReference type="Gene3D" id="1.10.10.60">
    <property type="entry name" value="Homeodomain-like"/>
    <property type="match status" value="1"/>
</dbReference>
<dbReference type="PROSITE" id="PS00676">
    <property type="entry name" value="SIGMA54_INTERACT_2"/>
    <property type="match status" value="1"/>
</dbReference>
<dbReference type="InterPro" id="IPR002078">
    <property type="entry name" value="Sigma_54_int"/>
</dbReference>
<dbReference type="SUPFAM" id="SSF52540">
    <property type="entry name" value="P-loop containing nucleoside triphosphate hydrolases"/>
    <property type="match status" value="1"/>
</dbReference>
<accession>A0A2U3QEX4</accession>
<dbReference type="SUPFAM" id="SSF46689">
    <property type="entry name" value="Homeodomain-like"/>
    <property type="match status" value="1"/>
</dbReference>
<dbReference type="InterPro" id="IPR009057">
    <property type="entry name" value="Homeodomain-like_sf"/>
</dbReference>
<dbReference type="FunFam" id="3.40.50.300:FF:000006">
    <property type="entry name" value="DNA-binding transcriptional regulator NtrC"/>
    <property type="match status" value="1"/>
</dbReference>
<dbReference type="Pfam" id="PF25601">
    <property type="entry name" value="AAA_lid_14"/>
    <property type="match status" value="1"/>
</dbReference>
<dbReference type="AlphaFoldDB" id="A0A2U3QEX4"/>
<dbReference type="InterPro" id="IPR002197">
    <property type="entry name" value="HTH_Fis"/>
</dbReference>
<dbReference type="Pfam" id="PF00072">
    <property type="entry name" value="Response_reg"/>
    <property type="match status" value="1"/>
</dbReference>
<sequence>MDKKILVIDDDESIIWVIKKALEPLGYSIISRTRLSSGLKAVQEGHQVILLDLILPDGNGLDGLREIRSVHADAVVIMITAHAQMQSTITAMKEGAYDYLEKPFDIEELKIVIEKAFRDLSLKEELRELKKAAYETESPHMIGKSPGILKVFKDIGKVAPKDITVLITGESGTGKELVAKAIHYNSRRSHGPFVAINSASIPKELLESELFGYRKGAFTGAVSDKRGKIESAAGGTLFLDEIAEMEPSLQAKVLRFLEEREFSPLGSNDLIKGDVRIIGATNKDLPGEVAKGHFREDLYYRFNVVQIKLPRLRERKEDIPLLAKFFLREAANKLETGEKELSKEAKAALINYDWNGNVRELENVIKRACVLSTGAVIEKKDLTIEEDASYSIKDFLEEKLKRYLKDMTKVANFNLYGTVLSEVEKALISIVLRETNGNQLKTAKVLGINRNTLRAKIKEYKIK</sequence>
<keyword evidence="6" id="KW-0547">Nucleotide-binding</keyword>
<dbReference type="PANTHER" id="PTHR32071:SF95">
    <property type="entry name" value="DNA-BINDING TRANSCRIPTIONAL REGULATOR NTRC"/>
    <property type="match status" value="1"/>
</dbReference>
<dbReference type="SMART" id="SM00382">
    <property type="entry name" value="AAA"/>
    <property type="match status" value="1"/>
</dbReference>
<evidence type="ECO:0000256" key="16">
    <source>
        <dbReference type="PROSITE-ProRule" id="PRU00169"/>
    </source>
</evidence>
<evidence type="ECO:0000313" key="20">
    <source>
        <dbReference type="Proteomes" id="UP000245125"/>
    </source>
</evidence>
<keyword evidence="20" id="KW-1185">Reference proteome</keyword>
<dbReference type="InterPro" id="IPR027417">
    <property type="entry name" value="P-loop_NTPase"/>
</dbReference>
<evidence type="ECO:0000256" key="9">
    <source>
        <dbReference type="ARBA" id="ARBA00023015"/>
    </source>
</evidence>
<dbReference type="Pfam" id="PF02954">
    <property type="entry name" value="HTH_8"/>
    <property type="match status" value="1"/>
</dbReference>
<proteinExistence type="predicted"/>
<dbReference type="PROSITE" id="PS00675">
    <property type="entry name" value="SIGMA54_INTERACT_1"/>
    <property type="match status" value="1"/>
</dbReference>
<dbReference type="SMART" id="SM00448">
    <property type="entry name" value="REC"/>
    <property type="match status" value="1"/>
</dbReference>
<keyword evidence="9" id="KW-0805">Transcription regulation</keyword>
<dbReference type="GO" id="GO:0005524">
    <property type="term" value="F:ATP binding"/>
    <property type="evidence" value="ECO:0007669"/>
    <property type="project" value="UniProtKB-KW"/>
</dbReference>
<keyword evidence="8" id="KW-0902">Two-component regulatory system</keyword>
<dbReference type="InterPro" id="IPR011006">
    <property type="entry name" value="CheY-like_superfamily"/>
</dbReference>
<dbReference type="PROSITE" id="PS50110">
    <property type="entry name" value="RESPONSE_REGULATORY"/>
    <property type="match status" value="1"/>
</dbReference>
<dbReference type="PANTHER" id="PTHR32071">
    <property type="entry name" value="TRANSCRIPTIONAL REGULATORY PROTEIN"/>
    <property type="match status" value="1"/>
</dbReference>
<evidence type="ECO:0000313" key="19">
    <source>
        <dbReference type="EMBL" id="SPP99963.1"/>
    </source>
</evidence>
<evidence type="ECO:0000256" key="4">
    <source>
        <dbReference type="ARBA" id="ARBA00022491"/>
    </source>
</evidence>
<organism evidence="19 20">
    <name type="scientific">Candidatus Sulfobium mesophilum</name>
    <dbReference type="NCBI Taxonomy" id="2016548"/>
    <lineage>
        <taxon>Bacteria</taxon>
        <taxon>Pseudomonadati</taxon>
        <taxon>Nitrospirota</taxon>
        <taxon>Nitrospiria</taxon>
        <taxon>Nitrospirales</taxon>
        <taxon>Nitrospiraceae</taxon>
        <taxon>Candidatus Sulfobium</taxon>
    </lineage>
</organism>
<feature type="modified residue" description="4-aspartylphosphate" evidence="16">
    <location>
        <position position="52"/>
    </location>
</feature>
<dbReference type="Gene3D" id="3.40.50.300">
    <property type="entry name" value="P-loop containing nucleotide triphosphate hydrolases"/>
    <property type="match status" value="1"/>
</dbReference>
<dbReference type="InterPro" id="IPR025943">
    <property type="entry name" value="Sigma_54_int_dom_ATP-bd_2"/>
</dbReference>
<dbReference type="GO" id="GO:0000160">
    <property type="term" value="P:phosphorelay signal transduction system"/>
    <property type="evidence" value="ECO:0007669"/>
    <property type="project" value="UniProtKB-KW"/>
</dbReference>
<name>A0A2U3QEX4_9BACT</name>
<evidence type="ECO:0000256" key="11">
    <source>
        <dbReference type="ARBA" id="ARBA00023159"/>
    </source>
</evidence>
<dbReference type="CDD" id="cd00009">
    <property type="entry name" value="AAA"/>
    <property type="match status" value="1"/>
</dbReference>
<evidence type="ECO:0000256" key="5">
    <source>
        <dbReference type="ARBA" id="ARBA00022553"/>
    </source>
</evidence>